<keyword evidence="4" id="KW-0349">Heme</keyword>
<dbReference type="GO" id="GO:0016020">
    <property type="term" value="C:membrane"/>
    <property type="evidence" value="ECO:0007669"/>
    <property type="project" value="UniProtKB-SubCell"/>
</dbReference>
<keyword evidence="8 12" id="KW-1133">Transmembrane helix</keyword>
<dbReference type="SMART" id="SM00665">
    <property type="entry name" value="B561"/>
    <property type="match status" value="1"/>
</dbReference>
<evidence type="ECO:0000256" key="5">
    <source>
        <dbReference type="ARBA" id="ARBA00022692"/>
    </source>
</evidence>
<feature type="transmembrane region" description="Helical" evidence="12">
    <location>
        <begin position="180"/>
        <end position="199"/>
    </location>
</feature>
<dbReference type="PROSITE" id="PS50939">
    <property type="entry name" value="CYTOCHROME_B561"/>
    <property type="match status" value="1"/>
</dbReference>
<feature type="transmembrane region" description="Helical" evidence="12">
    <location>
        <begin position="110"/>
        <end position="133"/>
    </location>
</feature>
<dbReference type="Gene3D" id="1.20.120.1770">
    <property type="match status" value="1"/>
</dbReference>
<comment type="cofactor">
    <cofactor evidence="1">
        <name>heme b</name>
        <dbReference type="ChEBI" id="CHEBI:60344"/>
    </cofactor>
</comment>
<evidence type="ECO:0000256" key="4">
    <source>
        <dbReference type="ARBA" id="ARBA00022617"/>
    </source>
</evidence>
<keyword evidence="9" id="KW-0408">Iron</keyword>
<keyword evidence="7" id="KW-0249">Electron transport</keyword>
<proteinExistence type="evidence at transcript level"/>
<dbReference type="CDD" id="cd08760">
    <property type="entry name" value="Cyt_b561_FRRS1_like"/>
    <property type="match status" value="1"/>
</dbReference>
<dbReference type="InterPro" id="IPR045150">
    <property type="entry name" value="CYB561D1/2"/>
</dbReference>
<keyword evidence="10 12" id="KW-0472">Membrane</keyword>
<evidence type="ECO:0000256" key="6">
    <source>
        <dbReference type="ARBA" id="ARBA00022723"/>
    </source>
</evidence>
<accession>Q5C2Z4</accession>
<evidence type="ECO:0000256" key="12">
    <source>
        <dbReference type="SAM" id="Phobius"/>
    </source>
</evidence>
<dbReference type="PANTHER" id="PTHR15422:SF24">
    <property type="entry name" value="DOMON RELATED DOMAIN-CONTAINING PROTEIN"/>
    <property type="match status" value="1"/>
</dbReference>
<evidence type="ECO:0000256" key="1">
    <source>
        <dbReference type="ARBA" id="ARBA00001970"/>
    </source>
</evidence>
<keyword evidence="6" id="KW-0479">Metal-binding</keyword>
<comment type="subcellular location">
    <subcellularLocation>
        <location evidence="2">Membrane</location>
        <topology evidence="2">Multi-pass membrane protein</topology>
    </subcellularLocation>
</comment>
<dbReference type="Pfam" id="PF03188">
    <property type="entry name" value="Cytochrom_B561"/>
    <property type="match status" value="1"/>
</dbReference>
<dbReference type="GO" id="GO:0140571">
    <property type="term" value="F:transmembrane ascorbate ferrireductase activity"/>
    <property type="evidence" value="ECO:0007669"/>
    <property type="project" value="UniProtKB-EC"/>
</dbReference>
<evidence type="ECO:0000256" key="7">
    <source>
        <dbReference type="ARBA" id="ARBA00022982"/>
    </source>
</evidence>
<keyword evidence="3" id="KW-0813">Transport</keyword>
<evidence type="ECO:0000256" key="2">
    <source>
        <dbReference type="ARBA" id="ARBA00004141"/>
    </source>
</evidence>
<feature type="transmembrane region" description="Helical" evidence="12">
    <location>
        <begin position="274"/>
        <end position="294"/>
    </location>
</feature>
<name>Q5C2Z4_SCHJA</name>
<sequence length="296" mass="33133">SCWCSMNYSHSYYGSQYSNYYLSQHSIPSDVKAHACLMILAWGFCNPNAIIISRHFKKGWPGRTINNLAYWFQFHVILQSFTLGFVLLALMIIVVHVMGYSTLNELPFSAHPPCGFTVIVLTFSNPIVAWFLCTTSGRQRAITKCVHQTAGILSQMLSIPTALIGLQMPALGSVVCSSKIYSALFIISVVLNVIIEVIFEIIGYKIKKNVQVVQSILSIGADEADTLLARFIKDPKRGNTFLEQYNSEFIEQPPKKGIPIEITKNRTLWVIKNFFLAVHLALSFSLKFVLVGLLTA</sequence>
<evidence type="ECO:0000256" key="3">
    <source>
        <dbReference type="ARBA" id="ARBA00022448"/>
    </source>
</evidence>
<evidence type="ECO:0000259" key="13">
    <source>
        <dbReference type="PROSITE" id="PS50939"/>
    </source>
</evidence>
<dbReference type="GO" id="GO:0020037">
    <property type="term" value="F:heme binding"/>
    <property type="evidence" value="ECO:0007669"/>
    <property type="project" value="TreeGrafter"/>
</dbReference>
<keyword evidence="5 12" id="KW-0812">Transmembrane</keyword>
<evidence type="ECO:0000256" key="11">
    <source>
        <dbReference type="ARBA" id="ARBA00024225"/>
    </source>
</evidence>
<evidence type="ECO:0000313" key="14">
    <source>
        <dbReference type="EMBL" id="AAX25981.2"/>
    </source>
</evidence>
<organism evidence="14">
    <name type="scientific">Schistosoma japonicum</name>
    <name type="common">Blood fluke</name>
    <dbReference type="NCBI Taxonomy" id="6182"/>
    <lineage>
        <taxon>Eukaryota</taxon>
        <taxon>Metazoa</taxon>
        <taxon>Spiralia</taxon>
        <taxon>Lophotrochozoa</taxon>
        <taxon>Platyhelminthes</taxon>
        <taxon>Trematoda</taxon>
        <taxon>Digenea</taxon>
        <taxon>Strigeidida</taxon>
        <taxon>Schistosomatoidea</taxon>
        <taxon>Schistosomatidae</taxon>
        <taxon>Schistosoma</taxon>
    </lineage>
</organism>
<dbReference type="EMBL" id="AY810092">
    <property type="protein sequence ID" value="AAX25981.2"/>
    <property type="molecule type" value="mRNA"/>
</dbReference>
<dbReference type="InterPro" id="IPR006593">
    <property type="entry name" value="Cyt_b561/ferric_Rdtase_TM"/>
</dbReference>
<dbReference type="GO" id="GO:0140575">
    <property type="term" value="F:transmembrane monodehydroascorbate reductase activity"/>
    <property type="evidence" value="ECO:0007669"/>
    <property type="project" value="InterPro"/>
</dbReference>
<feature type="non-terminal residue" evidence="14">
    <location>
        <position position="1"/>
    </location>
</feature>
<evidence type="ECO:0000256" key="10">
    <source>
        <dbReference type="ARBA" id="ARBA00023136"/>
    </source>
</evidence>
<feature type="transmembrane region" description="Helical" evidence="12">
    <location>
        <begin position="145"/>
        <end position="168"/>
    </location>
</feature>
<dbReference type="PANTHER" id="PTHR15422">
    <property type="entry name" value="OS05G0565100 PROTEIN"/>
    <property type="match status" value="1"/>
</dbReference>
<dbReference type="EC" id="7.2.1.3" evidence="11"/>
<reference evidence="14" key="1">
    <citation type="journal article" date="2006" name="PLoS Pathog.">
        <title>New perspectives on host-parasite interplay by comparative transcriptomic and proteomic analyses of Schistosoma japonicum.</title>
        <authorList>
            <person name="Liu F."/>
            <person name="Lu J."/>
            <person name="Hu W."/>
            <person name="Wang S.Y."/>
            <person name="Cui S.J."/>
            <person name="Chi M."/>
            <person name="Yan Q."/>
            <person name="Wang X.R."/>
            <person name="Song H.D."/>
            <person name="Xu X.N."/>
            <person name="Wang J.J."/>
            <person name="Zhang X.L."/>
            <person name="Zhang X."/>
            <person name="Wang Z.Q."/>
            <person name="Xue C.L."/>
            <person name="Brindley P.J."/>
            <person name="McManus D.P."/>
            <person name="Yang P.Y."/>
            <person name="Feng Z."/>
            <person name="Chen Z."/>
            <person name="Han Z.G."/>
        </authorList>
    </citation>
    <scope>NUCLEOTIDE SEQUENCE</scope>
</reference>
<feature type="transmembrane region" description="Helical" evidence="12">
    <location>
        <begin position="74"/>
        <end position="98"/>
    </location>
</feature>
<protein>
    <recommendedName>
        <fullName evidence="11">ascorbate ferrireductase (transmembrane)</fullName>
        <ecNumber evidence="11">7.2.1.3</ecNumber>
    </recommendedName>
</protein>
<feature type="domain" description="Cytochrome b561" evidence="13">
    <location>
        <begin position="1"/>
        <end position="200"/>
    </location>
</feature>
<evidence type="ECO:0000256" key="8">
    <source>
        <dbReference type="ARBA" id="ARBA00022989"/>
    </source>
</evidence>
<evidence type="ECO:0000256" key="9">
    <source>
        <dbReference type="ARBA" id="ARBA00023004"/>
    </source>
</evidence>
<dbReference type="GO" id="GO:0046872">
    <property type="term" value="F:metal ion binding"/>
    <property type="evidence" value="ECO:0007669"/>
    <property type="project" value="UniProtKB-KW"/>
</dbReference>
<dbReference type="AlphaFoldDB" id="Q5C2Z4"/>